<comment type="function">
    <text evidence="1 10">Role in flagellar biosynthesis.</text>
</comment>
<comment type="similarity">
    <text evidence="2 10">Belongs to the FliR/MopE/SpaR family.</text>
</comment>
<evidence type="ECO:0000256" key="7">
    <source>
        <dbReference type="ARBA" id="ARBA00023136"/>
    </source>
</evidence>
<organism evidence="11 12">
    <name type="scientific">PS1 clade bacterium</name>
    <dbReference type="NCBI Taxonomy" id="2175152"/>
    <lineage>
        <taxon>Bacteria</taxon>
        <taxon>Pseudomonadati</taxon>
        <taxon>Pseudomonadota</taxon>
        <taxon>Alphaproteobacteria</taxon>
        <taxon>PS1 clade</taxon>
    </lineage>
</organism>
<keyword evidence="11" id="KW-0966">Cell projection</keyword>
<feature type="transmembrane region" description="Helical" evidence="10">
    <location>
        <begin position="140"/>
        <end position="163"/>
    </location>
</feature>
<dbReference type="InterPro" id="IPR006303">
    <property type="entry name" value="FliR"/>
</dbReference>
<evidence type="ECO:0000256" key="2">
    <source>
        <dbReference type="ARBA" id="ARBA00009772"/>
    </source>
</evidence>
<comment type="subcellular location">
    <subcellularLocation>
        <location evidence="10">Cell membrane</location>
        <topology evidence="10">Multi-pass membrane protein</topology>
    </subcellularLocation>
    <subcellularLocation>
        <location evidence="10">Bacterial flagellum basal body</location>
    </subcellularLocation>
</comment>
<evidence type="ECO:0000256" key="3">
    <source>
        <dbReference type="ARBA" id="ARBA00021717"/>
    </source>
</evidence>
<dbReference type="GO" id="GO:0009425">
    <property type="term" value="C:bacterial-type flagellum basal body"/>
    <property type="evidence" value="ECO:0007669"/>
    <property type="project" value="UniProtKB-SubCell"/>
</dbReference>
<gene>
    <name evidence="11" type="primary">fliR</name>
    <name evidence="11" type="ORF">DBW69_06635</name>
</gene>
<evidence type="ECO:0000313" key="11">
    <source>
        <dbReference type="EMBL" id="RCL75197.1"/>
    </source>
</evidence>
<feature type="transmembrane region" description="Helical" evidence="10">
    <location>
        <begin position="20"/>
        <end position="40"/>
    </location>
</feature>
<proteinExistence type="inferred from homology"/>
<dbReference type="Pfam" id="PF01311">
    <property type="entry name" value="Bac_export_1"/>
    <property type="match status" value="1"/>
</dbReference>
<evidence type="ECO:0000256" key="10">
    <source>
        <dbReference type="RuleBase" id="RU362071"/>
    </source>
</evidence>
<keyword evidence="7 10" id="KW-0472">Membrane</keyword>
<evidence type="ECO:0000313" key="12">
    <source>
        <dbReference type="Proteomes" id="UP000252132"/>
    </source>
</evidence>
<feature type="transmembrane region" description="Helical" evidence="10">
    <location>
        <begin position="183"/>
        <end position="211"/>
    </location>
</feature>
<sequence length="272" mass="29328">MDTLVASNLPGMPGIDLQNLMGWLARYFIVSIRMAAFFLAAPFFGARYISPTIRIVLAMVVAMFVFPRVDVPSAEVIISGYGLMMVMAELVFGVGCGLILYIWFTAAALAGEKIATSAGLGFATQMDPNSSGQTPVVSQILTLFLTVIFLSLNGHLVVIGMMLESYQRFPVGGMGDISMLIEGGISAAGYMFLTATMIMLPIVTLLLMINITIGIITRSAPQLNLFSFGFPISLLGVFVILFLSTTNLGYAFSDLVQEILNHFENMMEGVNG</sequence>
<dbReference type="GO" id="GO:0006605">
    <property type="term" value="P:protein targeting"/>
    <property type="evidence" value="ECO:0007669"/>
    <property type="project" value="UniProtKB-UniRule"/>
</dbReference>
<dbReference type="InterPro" id="IPR002010">
    <property type="entry name" value="T3SS_IM_R"/>
</dbReference>
<dbReference type="GO" id="GO:0005886">
    <property type="term" value="C:plasma membrane"/>
    <property type="evidence" value="ECO:0007669"/>
    <property type="project" value="UniProtKB-SubCell"/>
</dbReference>
<comment type="caution">
    <text evidence="11">The sequence shown here is derived from an EMBL/GenBank/DDBJ whole genome shotgun (WGS) entry which is preliminary data.</text>
</comment>
<dbReference type="PANTHER" id="PTHR30065:SF8">
    <property type="entry name" value="FLAGELLAR BIOSYNTHETIC PROTEIN FLIR"/>
    <property type="match status" value="1"/>
</dbReference>
<dbReference type="NCBIfam" id="TIGR01400">
    <property type="entry name" value="fliR"/>
    <property type="match status" value="1"/>
</dbReference>
<evidence type="ECO:0000256" key="8">
    <source>
        <dbReference type="ARBA" id="ARBA00023143"/>
    </source>
</evidence>
<feature type="transmembrane region" description="Helical" evidence="10">
    <location>
        <begin position="81"/>
        <end position="104"/>
    </location>
</feature>
<name>A0A368DTN0_9PROT</name>
<evidence type="ECO:0000256" key="1">
    <source>
        <dbReference type="ARBA" id="ARBA00002578"/>
    </source>
</evidence>
<keyword evidence="11" id="KW-0282">Flagellum</keyword>
<dbReference type="GO" id="GO:0044780">
    <property type="term" value="P:bacterial-type flagellum assembly"/>
    <property type="evidence" value="ECO:0007669"/>
    <property type="project" value="UniProtKB-UniRule"/>
</dbReference>
<feature type="transmembrane region" description="Helical" evidence="10">
    <location>
        <begin position="223"/>
        <end position="243"/>
    </location>
</feature>
<keyword evidence="4 10" id="KW-1003">Cell membrane</keyword>
<protein>
    <recommendedName>
        <fullName evidence="3 9">Flagellar biosynthetic protein FliR</fullName>
    </recommendedName>
</protein>
<dbReference type="Proteomes" id="UP000252132">
    <property type="component" value="Unassembled WGS sequence"/>
</dbReference>
<dbReference type="PRINTS" id="PR00953">
    <property type="entry name" value="TYPE3IMRPROT"/>
</dbReference>
<keyword evidence="11" id="KW-0969">Cilium</keyword>
<reference evidence="11 12" key="1">
    <citation type="journal article" date="2018" name="Microbiome">
        <title>Fine metagenomic profile of the Mediterranean stratified and mixed water columns revealed by assembly and recruitment.</title>
        <authorList>
            <person name="Haro-Moreno J.M."/>
            <person name="Lopez-Perez M."/>
            <person name="De La Torre J.R."/>
            <person name="Picazo A."/>
            <person name="Camacho A."/>
            <person name="Rodriguez-Valera F."/>
        </authorList>
    </citation>
    <scope>NUCLEOTIDE SEQUENCE [LARGE SCALE GENOMIC DNA]</scope>
    <source>
        <strain evidence="11">MED-G55</strain>
    </source>
</reference>
<dbReference type="PANTHER" id="PTHR30065">
    <property type="entry name" value="FLAGELLAR BIOSYNTHETIC PROTEIN FLIR"/>
    <property type="match status" value="1"/>
</dbReference>
<evidence type="ECO:0000256" key="6">
    <source>
        <dbReference type="ARBA" id="ARBA00022989"/>
    </source>
</evidence>
<dbReference type="EMBL" id="QOQF01000038">
    <property type="protein sequence ID" value="RCL75197.1"/>
    <property type="molecule type" value="Genomic_DNA"/>
</dbReference>
<evidence type="ECO:0000256" key="4">
    <source>
        <dbReference type="ARBA" id="ARBA00022475"/>
    </source>
</evidence>
<accession>A0A368DTN0</accession>
<dbReference type="AlphaFoldDB" id="A0A368DTN0"/>
<evidence type="ECO:0000256" key="9">
    <source>
        <dbReference type="NCBIfam" id="TIGR01400"/>
    </source>
</evidence>
<keyword evidence="5 10" id="KW-0812">Transmembrane</keyword>
<evidence type="ECO:0000256" key="5">
    <source>
        <dbReference type="ARBA" id="ARBA00022692"/>
    </source>
</evidence>
<keyword evidence="6 10" id="KW-1133">Transmembrane helix</keyword>
<feature type="transmembrane region" description="Helical" evidence="10">
    <location>
        <begin position="52"/>
        <end position="69"/>
    </location>
</feature>
<keyword evidence="8 10" id="KW-0975">Bacterial flagellum</keyword>